<name>A0A6B0SN24_9EURY</name>
<keyword evidence="2" id="KW-1185">Reference proteome</keyword>
<sequence length="109" mass="10920">MYFERDVWSENPAFPEPSISSATELLPGATHGEVVSAANDVAAEFDVTDAVALRAPLSHHGAVVAGVVAPLVAGASIVLPPDGGTGTIAVSEDDDVPEGCVLSPADASP</sequence>
<dbReference type="OrthoDB" id="205088at2157"/>
<comment type="caution">
    <text evidence="1">The sequence shown here is derived from an EMBL/GenBank/DDBJ whole genome shotgun (WGS) entry which is preliminary data.</text>
</comment>
<dbReference type="AlphaFoldDB" id="A0A6B0SN24"/>
<proteinExistence type="predicted"/>
<protein>
    <submittedName>
        <fullName evidence="1">Uncharacterized protein</fullName>
    </submittedName>
</protein>
<reference evidence="1 2" key="1">
    <citation type="submission" date="2019-12" db="EMBL/GenBank/DDBJ databases">
        <title>Isolation and characterization of three novel carbon monoxide-oxidizing members of Halobacteria from salione crusts and soils.</title>
        <authorList>
            <person name="Myers M.R."/>
            <person name="King G.M."/>
        </authorList>
    </citation>
    <scope>NUCLEOTIDE SEQUENCE [LARGE SCALE GENOMIC DNA]</scope>
    <source>
        <strain evidence="1 2">PCN9</strain>
    </source>
</reference>
<organism evidence="1 2">
    <name type="scientific">Halobacterium bonnevillei</name>
    <dbReference type="NCBI Taxonomy" id="2692200"/>
    <lineage>
        <taxon>Archaea</taxon>
        <taxon>Methanobacteriati</taxon>
        <taxon>Methanobacteriota</taxon>
        <taxon>Stenosarchaea group</taxon>
        <taxon>Halobacteria</taxon>
        <taxon>Halobacteriales</taxon>
        <taxon>Halobacteriaceae</taxon>
        <taxon>Halobacterium</taxon>
    </lineage>
</organism>
<dbReference type="Proteomes" id="UP000471521">
    <property type="component" value="Unassembled WGS sequence"/>
</dbReference>
<evidence type="ECO:0000313" key="2">
    <source>
        <dbReference type="Proteomes" id="UP000471521"/>
    </source>
</evidence>
<dbReference type="EMBL" id="WUUU01000082">
    <property type="protein sequence ID" value="MXR21091.1"/>
    <property type="molecule type" value="Genomic_DNA"/>
</dbReference>
<accession>A0A6B0SN24</accession>
<evidence type="ECO:0000313" key="1">
    <source>
        <dbReference type="EMBL" id="MXR21091.1"/>
    </source>
</evidence>
<gene>
    <name evidence="1" type="ORF">GRX66_10910</name>
</gene>